<accession>A0A086A179</accession>
<keyword evidence="1" id="KW-0436">Ligase</keyword>
<reference evidence="2 4" key="2">
    <citation type="submission" date="2016-11" db="EMBL/GenBank/DDBJ databases">
        <title>Whole genomes of Flavobacteriaceae.</title>
        <authorList>
            <person name="Stine C."/>
            <person name="Li C."/>
            <person name="Tadesse D."/>
        </authorList>
    </citation>
    <scope>NUCLEOTIDE SEQUENCE [LARGE SCALE GENOMIC DNA]</scope>
    <source>
        <strain evidence="2 4">ATCC 29551</strain>
    </source>
</reference>
<dbReference type="STRING" id="991.IW20_20745"/>
<dbReference type="EMBL" id="JPRM01000039">
    <property type="protein sequence ID" value="KFF10443.1"/>
    <property type="molecule type" value="Genomic_DNA"/>
</dbReference>
<dbReference type="GO" id="GO:0016874">
    <property type="term" value="F:ligase activity"/>
    <property type="evidence" value="ECO:0007669"/>
    <property type="project" value="UniProtKB-KW"/>
</dbReference>
<gene>
    <name evidence="2" type="ORF">B0A62_21050</name>
    <name evidence="1" type="ORF">IW20_20745</name>
</gene>
<dbReference type="Proteomes" id="UP000198424">
    <property type="component" value="Unassembled WGS sequence"/>
</dbReference>
<evidence type="ECO:0000313" key="4">
    <source>
        <dbReference type="Proteomes" id="UP000198424"/>
    </source>
</evidence>
<proteinExistence type="predicted"/>
<evidence type="ECO:0000313" key="3">
    <source>
        <dbReference type="Proteomes" id="UP000028712"/>
    </source>
</evidence>
<reference evidence="1 3" key="1">
    <citation type="submission" date="2014-07" db="EMBL/GenBank/DDBJ databases">
        <title>Genome of Flavobacterium hydatis DSM 2063.</title>
        <authorList>
            <person name="Pipes S.E."/>
            <person name="Stropko S.J."/>
            <person name="Newman J.D."/>
        </authorList>
    </citation>
    <scope>NUCLEOTIDE SEQUENCE [LARGE SCALE GENOMIC DNA]</scope>
    <source>
        <strain evidence="1 3">DSM 2063</strain>
    </source>
</reference>
<dbReference type="Pfam" id="PF13563">
    <property type="entry name" value="2_5_RNA_ligase2"/>
    <property type="match status" value="1"/>
</dbReference>
<protein>
    <submittedName>
        <fullName evidence="1">2'-5' RNA ligase</fullName>
    </submittedName>
</protein>
<comment type="caution">
    <text evidence="1">The sequence shown here is derived from an EMBL/GenBank/DDBJ whole genome shotgun (WGS) entry which is preliminary data.</text>
</comment>
<keyword evidence="4" id="KW-1185">Reference proteome</keyword>
<organism evidence="1 3">
    <name type="scientific">Flavobacterium hydatis</name>
    <name type="common">Cytophaga aquatilis</name>
    <dbReference type="NCBI Taxonomy" id="991"/>
    <lineage>
        <taxon>Bacteria</taxon>
        <taxon>Pseudomonadati</taxon>
        <taxon>Bacteroidota</taxon>
        <taxon>Flavobacteriia</taxon>
        <taxon>Flavobacteriales</taxon>
        <taxon>Flavobacteriaceae</taxon>
        <taxon>Flavobacterium</taxon>
    </lineage>
</organism>
<dbReference type="RefSeq" id="WP_051886034.1">
    <property type="nucleotide sequence ID" value="NZ_JBEWQG010000041.1"/>
</dbReference>
<dbReference type="OrthoDB" id="980044at2"/>
<dbReference type="Gene3D" id="3.90.1140.10">
    <property type="entry name" value="Cyclic phosphodiesterase"/>
    <property type="match status" value="1"/>
</dbReference>
<evidence type="ECO:0000313" key="2">
    <source>
        <dbReference type="EMBL" id="OXA89421.1"/>
    </source>
</evidence>
<dbReference type="EMBL" id="MUGY01000031">
    <property type="protein sequence ID" value="OXA89421.1"/>
    <property type="molecule type" value="Genomic_DNA"/>
</dbReference>
<dbReference type="Proteomes" id="UP000028712">
    <property type="component" value="Unassembled WGS sequence"/>
</dbReference>
<name>A0A086A179_FLAHY</name>
<dbReference type="SUPFAM" id="SSF55144">
    <property type="entry name" value="LigT-like"/>
    <property type="match status" value="1"/>
</dbReference>
<evidence type="ECO:0000313" key="1">
    <source>
        <dbReference type="EMBL" id="KFF10443.1"/>
    </source>
</evidence>
<sequence>MQKHYSVAIYPPETTIALIKSMKEQLANEIKWFNSKNSVAHITICEFKASDKELELVKAKLSRLCDSFTSFEVQLNKFDSYSNGAFVITPNEDSKNKLKPIMKRVQQSLVISNMKKSDNPHLSIARRLTSENIEIANRLFTTINTNFICDSIVLRQFDEVVKQFSVIDTFIFNGNTQPELIQGTLF</sequence>
<dbReference type="AlphaFoldDB" id="A0A086A179"/>
<dbReference type="InterPro" id="IPR009097">
    <property type="entry name" value="Cyclic_Pdiesterase"/>
</dbReference>
<dbReference type="eggNOG" id="COG1514">
    <property type="taxonomic scope" value="Bacteria"/>
</dbReference>